<keyword evidence="2" id="KW-1133">Transmembrane helix</keyword>
<proteinExistence type="predicted"/>
<dbReference type="GeneID" id="2904560"/>
<dbReference type="eggNOG" id="ENOG502SUIP">
    <property type="taxonomic scope" value="Eukaryota"/>
</dbReference>
<dbReference type="OrthoDB" id="4016002at2759"/>
<reference evidence="3 4" key="1">
    <citation type="journal article" date="2004" name="Nature">
        <title>Genome evolution in yeasts.</title>
        <authorList>
            <consortium name="Genolevures"/>
            <person name="Dujon B."/>
            <person name="Sherman D."/>
            <person name="Fischer G."/>
            <person name="Durrens P."/>
            <person name="Casaregola S."/>
            <person name="Lafontaine I."/>
            <person name="de Montigny J."/>
            <person name="Marck C."/>
            <person name="Neuveglise C."/>
            <person name="Talla E."/>
            <person name="Goffard N."/>
            <person name="Frangeul L."/>
            <person name="Aigle M."/>
            <person name="Anthouard V."/>
            <person name="Babour A."/>
            <person name="Barbe V."/>
            <person name="Barnay S."/>
            <person name="Blanchin S."/>
            <person name="Beckerich J.M."/>
            <person name="Beyne E."/>
            <person name="Bleykasten C."/>
            <person name="Boisrame A."/>
            <person name="Boyer J."/>
            <person name="Cattolico L."/>
            <person name="Confanioleri F."/>
            <person name="de Daruvar A."/>
            <person name="Despons L."/>
            <person name="Fabre E."/>
            <person name="Fairhead C."/>
            <person name="Ferry-Dumazet H."/>
            <person name="Groppi A."/>
            <person name="Hantraye F."/>
            <person name="Hennequin C."/>
            <person name="Jauniaux N."/>
            <person name="Joyet P."/>
            <person name="Kachouri R."/>
            <person name="Kerrest A."/>
            <person name="Koszul R."/>
            <person name="Lemaire M."/>
            <person name="Lesur I."/>
            <person name="Ma L."/>
            <person name="Muller H."/>
            <person name="Nicaud J.M."/>
            <person name="Nikolski M."/>
            <person name="Oztas S."/>
            <person name="Ozier-Kalogeropoulos O."/>
            <person name="Pellenz S."/>
            <person name="Potier S."/>
            <person name="Richard G.F."/>
            <person name="Straub M.L."/>
            <person name="Suleau A."/>
            <person name="Swennene D."/>
            <person name="Tekaia F."/>
            <person name="Wesolowski-Louvel M."/>
            <person name="Westhof E."/>
            <person name="Wirth B."/>
            <person name="Zeniou-Meyer M."/>
            <person name="Zivanovic I."/>
            <person name="Bolotin-Fukuhara M."/>
            <person name="Thierry A."/>
            <person name="Bouchier C."/>
            <person name="Caudron B."/>
            <person name="Scarpelli C."/>
            <person name="Gaillardin C."/>
            <person name="Weissenbach J."/>
            <person name="Wincker P."/>
            <person name="Souciet J.L."/>
        </authorList>
    </citation>
    <scope>NUCLEOTIDE SEQUENCE [LARGE SCALE GENOMIC DNA]</scope>
    <source>
        <strain evidence="4">ATCC 36239 / CBS 767 / BCRC 21394 / JCM 1990 / NBRC 0083 / IGC 2968</strain>
    </source>
</reference>
<protein>
    <submittedName>
        <fullName evidence="3">DEHA2G03366p</fullName>
    </submittedName>
</protein>
<dbReference type="InParanoid" id="Q6BJC9"/>
<dbReference type="OMA" id="YHHADIL"/>
<dbReference type="RefSeq" id="XP_461692.2">
    <property type="nucleotide sequence ID" value="XM_461692.1"/>
</dbReference>
<sequence>MVSDNANDLAVLLNIQTCYHHADILDRAVDFNNSSTGASWFVITGVIISLFIQVFIAIHSIATFIFRNRDFEHLGRNIRYLGDNFEILNEKQVELYSTVSSLIGTIKSETRNLHGRLNRGGDVRREIETISENLEKTIIDFSQLKGYLYSSCGPTAAILPPAPIENSAYYKKSSQERKVQGTYKNDENSKTDKTNGQKSTEEINNSHSKLPTLVANSKVDSSIAIGSIRNENTDPNSSNFSKSFDISTTEGREKWKKYIREQLVKPKFTQPSTVPCNGNGNVLKQIDPCNGNGNSVLKQIDINHLLNENDSKVLNIRYQDVLKRDQNNNKFRRIFILGRGWVSSKKLEQEETKFGPSSFIKLEDTEV</sequence>
<name>Q6BJC9_DEBHA</name>
<dbReference type="VEuPathDB" id="FungiDB:DEHA2G03366g"/>
<keyword evidence="2" id="KW-0812">Transmembrane</keyword>
<dbReference type="KEGG" id="dha:DEHA2G03366g"/>
<feature type="transmembrane region" description="Helical" evidence="2">
    <location>
        <begin position="40"/>
        <end position="66"/>
    </location>
</feature>
<gene>
    <name evidence="3" type="ordered locus">DEHA2G03366g</name>
</gene>
<evidence type="ECO:0000313" key="4">
    <source>
        <dbReference type="Proteomes" id="UP000000599"/>
    </source>
</evidence>
<feature type="region of interest" description="Disordered" evidence="1">
    <location>
        <begin position="169"/>
        <end position="205"/>
    </location>
</feature>
<keyword evidence="2" id="KW-0472">Membrane</keyword>
<evidence type="ECO:0000256" key="2">
    <source>
        <dbReference type="SAM" id="Phobius"/>
    </source>
</evidence>
<organism evidence="3 4">
    <name type="scientific">Debaryomyces hansenii (strain ATCC 36239 / CBS 767 / BCRC 21394 / JCM 1990 / NBRC 0083 / IGC 2968)</name>
    <name type="common">Yeast</name>
    <name type="synonym">Torulaspora hansenii</name>
    <dbReference type="NCBI Taxonomy" id="284592"/>
    <lineage>
        <taxon>Eukaryota</taxon>
        <taxon>Fungi</taxon>
        <taxon>Dikarya</taxon>
        <taxon>Ascomycota</taxon>
        <taxon>Saccharomycotina</taxon>
        <taxon>Pichiomycetes</taxon>
        <taxon>Debaryomycetaceae</taxon>
        <taxon>Debaryomyces</taxon>
    </lineage>
</organism>
<feature type="compositionally biased region" description="Basic and acidic residues" evidence="1">
    <location>
        <begin position="173"/>
        <end position="201"/>
    </location>
</feature>
<evidence type="ECO:0000256" key="1">
    <source>
        <dbReference type="SAM" id="MobiDB-lite"/>
    </source>
</evidence>
<dbReference type="Proteomes" id="UP000000599">
    <property type="component" value="Chromosome G"/>
</dbReference>
<accession>Q6BJC9</accession>
<keyword evidence="4" id="KW-1185">Reference proteome</keyword>
<dbReference type="HOGENOM" id="CLU_819076_0_0_1"/>
<evidence type="ECO:0000313" key="3">
    <source>
        <dbReference type="EMBL" id="CAG90140.2"/>
    </source>
</evidence>
<dbReference type="AlphaFoldDB" id="Q6BJC9"/>
<dbReference type="EMBL" id="CR382139">
    <property type="protein sequence ID" value="CAG90140.2"/>
    <property type="molecule type" value="Genomic_DNA"/>
</dbReference>